<keyword evidence="1" id="KW-1133">Transmembrane helix</keyword>
<dbReference type="RefSeq" id="WP_051657472.1">
    <property type="nucleotide sequence ID" value="NZ_FTNE01000026.1"/>
</dbReference>
<feature type="transmembrane region" description="Helical" evidence="1">
    <location>
        <begin position="6"/>
        <end position="26"/>
    </location>
</feature>
<protein>
    <submittedName>
        <fullName evidence="2">Uncharacterized protein</fullName>
    </submittedName>
</protein>
<dbReference type="Proteomes" id="UP000186308">
    <property type="component" value="Unassembled WGS sequence"/>
</dbReference>
<organism evidence="2 3">
    <name type="scientific">Acidiphilium rubrum</name>
    <dbReference type="NCBI Taxonomy" id="526"/>
    <lineage>
        <taxon>Bacteria</taxon>
        <taxon>Pseudomonadati</taxon>
        <taxon>Pseudomonadota</taxon>
        <taxon>Alphaproteobacteria</taxon>
        <taxon>Acetobacterales</taxon>
        <taxon>Acidocellaceae</taxon>
        <taxon>Acidiphilium</taxon>
    </lineage>
</organism>
<feature type="transmembrane region" description="Helical" evidence="1">
    <location>
        <begin position="139"/>
        <end position="160"/>
    </location>
</feature>
<evidence type="ECO:0000313" key="2">
    <source>
        <dbReference type="EMBL" id="SIR36026.1"/>
    </source>
</evidence>
<proteinExistence type="predicted"/>
<feature type="transmembrane region" description="Helical" evidence="1">
    <location>
        <begin position="70"/>
        <end position="94"/>
    </location>
</feature>
<gene>
    <name evidence="2" type="ORF">SAMN05421828_12629</name>
</gene>
<feature type="transmembrane region" description="Helical" evidence="1">
    <location>
        <begin position="38"/>
        <end position="58"/>
    </location>
</feature>
<reference evidence="2 3" key="1">
    <citation type="submission" date="2017-01" db="EMBL/GenBank/DDBJ databases">
        <authorList>
            <person name="Varghese N."/>
            <person name="Submissions S."/>
        </authorList>
    </citation>
    <scope>NUCLEOTIDE SEQUENCE [LARGE SCALE GENOMIC DNA]</scope>
    <source>
        <strain evidence="2 3">ATCC 35905</strain>
    </source>
</reference>
<accession>A0A8G2FHT8</accession>
<feature type="transmembrane region" description="Helical" evidence="1">
    <location>
        <begin position="115"/>
        <end position="133"/>
    </location>
</feature>
<name>A0A8G2FHT8_ACIRU</name>
<comment type="caution">
    <text evidence="2">The sequence shown here is derived from an EMBL/GenBank/DDBJ whole genome shotgun (WGS) entry which is preliminary data.</text>
</comment>
<dbReference type="AlphaFoldDB" id="A0A8G2FHT8"/>
<keyword evidence="1" id="KW-0472">Membrane</keyword>
<dbReference type="EMBL" id="FTNE01000026">
    <property type="protein sequence ID" value="SIR36026.1"/>
    <property type="molecule type" value="Genomic_DNA"/>
</dbReference>
<evidence type="ECO:0000313" key="3">
    <source>
        <dbReference type="Proteomes" id="UP000186308"/>
    </source>
</evidence>
<evidence type="ECO:0000256" key="1">
    <source>
        <dbReference type="SAM" id="Phobius"/>
    </source>
</evidence>
<keyword evidence="3" id="KW-1185">Reference proteome</keyword>
<sequence length="190" mass="21151">MRQFDYLISFAAIVLALAIADLCISLNRLLLAKATVKWDWLAPLAALTVFVEIVTQWWTWFGGAQIAGKLTFGMFLLVLTGAVLLFLMAATTLPDAIGDAGIDLRTYYDSISRRFWLLYIGHLIVANAAVTWIEMAIEHARFSFAAFEVAYFIVPAAVVLTVSKNRLLHTAAFCGLLTLYFGEMYRQTLG</sequence>
<keyword evidence="1" id="KW-0812">Transmembrane</keyword>